<dbReference type="Pfam" id="PF14151">
    <property type="entry name" value="YfhD"/>
    <property type="match status" value="1"/>
</dbReference>
<gene>
    <name evidence="2" type="ordered locus">BpOF4_11135</name>
</gene>
<evidence type="ECO:0000256" key="1">
    <source>
        <dbReference type="SAM" id="MobiDB-lite"/>
    </source>
</evidence>
<protein>
    <recommendedName>
        <fullName evidence="4">YfhD family protein</fullName>
    </recommendedName>
</protein>
<evidence type="ECO:0000313" key="3">
    <source>
        <dbReference type="Proteomes" id="UP000001544"/>
    </source>
</evidence>
<name>D3FV79_ALKPO</name>
<dbReference type="HOGENOM" id="CLU_2987125_0_0_9"/>
<organism evidence="2 3">
    <name type="scientific">Alkalihalophilus pseudofirmus (strain ATCC BAA-2126 / JCM 17055 / OF4)</name>
    <name type="common">Bacillus pseudofirmus</name>
    <dbReference type="NCBI Taxonomy" id="398511"/>
    <lineage>
        <taxon>Bacteria</taxon>
        <taxon>Bacillati</taxon>
        <taxon>Bacillota</taxon>
        <taxon>Bacilli</taxon>
        <taxon>Bacillales</taxon>
        <taxon>Bacillaceae</taxon>
        <taxon>Alkalihalophilus</taxon>
    </lineage>
</organism>
<dbReference type="InterPro" id="IPR025435">
    <property type="entry name" value="YfhD-like"/>
</dbReference>
<sequence>MNKNPNQKQKQQNSQENMQYQGPYDEVEFSKEFADSEDQEAMARMKEADARASQQKK</sequence>
<feature type="compositionally biased region" description="Basic and acidic residues" evidence="1">
    <location>
        <begin position="41"/>
        <end position="50"/>
    </location>
</feature>
<feature type="region of interest" description="Disordered" evidence="1">
    <location>
        <begin position="1"/>
        <end position="57"/>
    </location>
</feature>
<evidence type="ECO:0000313" key="2">
    <source>
        <dbReference type="EMBL" id="ADC50280.1"/>
    </source>
</evidence>
<accession>D3FV79</accession>
<dbReference type="STRING" id="398511.BpOF4_11135"/>
<proteinExistence type="predicted"/>
<evidence type="ECO:0008006" key="4">
    <source>
        <dbReference type="Google" id="ProtNLM"/>
    </source>
</evidence>
<feature type="compositionally biased region" description="Low complexity" evidence="1">
    <location>
        <begin position="1"/>
        <end position="21"/>
    </location>
</feature>
<keyword evidence="3" id="KW-1185">Reference proteome</keyword>
<dbReference type="AlphaFoldDB" id="D3FV79"/>
<reference evidence="2 3" key="1">
    <citation type="journal article" date="2011" name="Environ. Microbiol.">
        <title>Genome of alkaliphilic Bacillus pseudofirmus OF4 reveals adaptations that support the ability to grow in an external pH range from 7.5 to 11.4.</title>
        <authorList>
            <person name="Janto B."/>
            <person name="Ahmed A."/>
            <person name="Ito M."/>
            <person name="Liu J."/>
            <person name="Hicks D.B."/>
            <person name="Pagni S."/>
            <person name="Fackelmayer O.J."/>
            <person name="Smith T.A."/>
            <person name="Earl J."/>
            <person name="Elbourne L.D."/>
            <person name="Hassan K."/>
            <person name="Paulsen I.T."/>
            <person name="Kolsto A.B."/>
            <person name="Tourasse N.J."/>
            <person name="Ehrlich G.D."/>
            <person name="Boissy R."/>
            <person name="Ivey D.M."/>
            <person name="Li G."/>
            <person name="Xue Y."/>
            <person name="Ma Y."/>
            <person name="Hu F.Z."/>
            <person name="Krulwich T.A."/>
        </authorList>
    </citation>
    <scope>NUCLEOTIDE SEQUENCE [LARGE SCALE GENOMIC DNA]</scope>
    <source>
        <strain evidence="3">ATCC BAA-2126 / JCM 17055 / OF4</strain>
    </source>
</reference>
<dbReference type="KEGG" id="bpf:BpOF4_11135"/>
<dbReference type="RefSeq" id="WP_012957646.1">
    <property type="nucleotide sequence ID" value="NC_013791.2"/>
</dbReference>
<dbReference type="Proteomes" id="UP000001544">
    <property type="component" value="Chromosome"/>
</dbReference>
<dbReference type="EMBL" id="CP001878">
    <property type="protein sequence ID" value="ADC50280.1"/>
    <property type="molecule type" value="Genomic_DNA"/>
</dbReference>